<comment type="caution">
    <text evidence="5">The sequence shown here is derived from an EMBL/GenBank/DDBJ whole genome shotgun (WGS) entry which is preliminary data.</text>
</comment>
<gene>
    <name evidence="5" type="ORF">Q9L58_004078</name>
</gene>
<dbReference type="PROSITE" id="PS50297">
    <property type="entry name" value="ANK_REP_REGION"/>
    <property type="match status" value="6"/>
</dbReference>
<keyword evidence="1" id="KW-0677">Repeat</keyword>
<reference evidence="5 6" key="1">
    <citation type="submission" date="2024-02" db="EMBL/GenBank/DDBJ databases">
        <title>Discinaceae phylogenomics.</title>
        <authorList>
            <person name="Dirks A.C."/>
            <person name="James T.Y."/>
        </authorList>
    </citation>
    <scope>NUCLEOTIDE SEQUENCE [LARGE SCALE GENOMIC DNA]</scope>
    <source>
        <strain evidence="5 6">ACD0624</strain>
    </source>
</reference>
<dbReference type="SMART" id="SM00248">
    <property type="entry name" value="ANK"/>
    <property type="match status" value="12"/>
</dbReference>
<dbReference type="PRINTS" id="PR01415">
    <property type="entry name" value="ANKYRIN"/>
</dbReference>
<evidence type="ECO:0000256" key="2">
    <source>
        <dbReference type="ARBA" id="ARBA00023043"/>
    </source>
</evidence>
<accession>A0ABR3GM29</accession>
<dbReference type="PROSITE" id="PS50088">
    <property type="entry name" value="ANK_REPEAT"/>
    <property type="match status" value="6"/>
</dbReference>
<protein>
    <submittedName>
        <fullName evidence="5">Uncharacterized protein</fullName>
    </submittedName>
</protein>
<name>A0ABR3GM29_9PEZI</name>
<feature type="repeat" description="ANK" evidence="3">
    <location>
        <begin position="489"/>
        <end position="521"/>
    </location>
</feature>
<sequence length="734" mass="78460">MRSDVQRLQSSSNSRYLMNDIPRGTPRTQLINYLMAPNHWPDTPRSNLGRDVFCSIAITNSRLDDELSVAVIEFSKTPEWLHRLNQDPCGFPKRVPLGTLWRGIDANMADERGQTPFMRGVIKGGLSLLDVEMMAEFEDTDVNIQDLMGRTALHWACAGNHSDMVRLCLSVPECQIGLLDNDGFTAFDLSMGGAGVNGNEMIPNLFYKNILDIEETHPQTALLRSLTVTSVPAVDRPTFPGAAMFDPIKTNNVHLVAALLRRGVDLTATNGDGDTALHVAAKMGNQKIASMLLKAGSKANDTGSGGATAFDHAIIIADKEMIELFLDWEAGIVGEEADETQKLSEARDYQLQIPPDAEKDFGGHSLGGQSALQVEASNPAEGRVVHVDQEKDSVINQDVLVRAFLKTIEFKNESGMTALARAASAGDLSTVQVLLELGANMEASDKNGYTALLFAAENGQTEMVTILLSAGASITALRNRLVPFPPCDPGKGPLHLAAANGHAETVKALLARGSKSDSTATHLRNTALHEAATNGHMDTVEILLADCGGVNIGAMNSEGETALALAAGSGHTETVEALLFGGADVEGIARVGHAPLILAAQGGHSETVKTLLTHGARVNVWSGEALKRAAAGGHMEVVKALRDGGAQIEARHTREFSEIDRAVIDGHVELVRLLLGCLPKTKGADEIRDSALSIAIDRGRMDIVGLLLADGARRPAARFRHSVLSRLGVQDKTR</sequence>
<feature type="repeat" description="ANK" evidence="3">
    <location>
        <begin position="272"/>
        <end position="304"/>
    </location>
</feature>
<feature type="repeat" description="ANK" evidence="3">
    <location>
        <begin position="447"/>
        <end position="479"/>
    </location>
</feature>
<dbReference type="Gene3D" id="1.25.40.20">
    <property type="entry name" value="Ankyrin repeat-containing domain"/>
    <property type="match status" value="4"/>
</dbReference>
<dbReference type="PANTHER" id="PTHR24198">
    <property type="entry name" value="ANKYRIN REPEAT AND PROTEIN KINASE DOMAIN-CONTAINING PROTEIN"/>
    <property type="match status" value="1"/>
</dbReference>
<evidence type="ECO:0000313" key="6">
    <source>
        <dbReference type="Proteomes" id="UP001447188"/>
    </source>
</evidence>
<feature type="repeat" description="ANK" evidence="3">
    <location>
        <begin position="558"/>
        <end position="590"/>
    </location>
</feature>
<dbReference type="Pfam" id="PF13857">
    <property type="entry name" value="Ank_5"/>
    <property type="match status" value="1"/>
</dbReference>
<dbReference type="Proteomes" id="UP001447188">
    <property type="component" value="Unassembled WGS sequence"/>
</dbReference>
<dbReference type="SUPFAM" id="SSF48403">
    <property type="entry name" value="Ankyrin repeat"/>
    <property type="match status" value="3"/>
</dbReference>
<organism evidence="5 6">
    <name type="scientific">Discina gigas</name>
    <dbReference type="NCBI Taxonomy" id="1032678"/>
    <lineage>
        <taxon>Eukaryota</taxon>
        <taxon>Fungi</taxon>
        <taxon>Dikarya</taxon>
        <taxon>Ascomycota</taxon>
        <taxon>Pezizomycotina</taxon>
        <taxon>Pezizomycetes</taxon>
        <taxon>Pezizales</taxon>
        <taxon>Discinaceae</taxon>
        <taxon>Discina</taxon>
    </lineage>
</organism>
<dbReference type="EMBL" id="JBBBZM010000041">
    <property type="protein sequence ID" value="KAL0636975.1"/>
    <property type="molecule type" value="Genomic_DNA"/>
</dbReference>
<evidence type="ECO:0000256" key="3">
    <source>
        <dbReference type="PROSITE-ProRule" id="PRU00023"/>
    </source>
</evidence>
<keyword evidence="2 3" id="KW-0040">ANK repeat</keyword>
<feature type="repeat" description="ANK" evidence="3">
    <location>
        <begin position="591"/>
        <end position="623"/>
    </location>
</feature>
<proteinExistence type="predicted"/>
<keyword evidence="6" id="KW-1185">Reference proteome</keyword>
<evidence type="ECO:0000256" key="4">
    <source>
        <dbReference type="SAM" id="MobiDB-lite"/>
    </source>
</evidence>
<evidence type="ECO:0000256" key="1">
    <source>
        <dbReference type="ARBA" id="ARBA00022737"/>
    </source>
</evidence>
<feature type="repeat" description="ANK" evidence="3">
    <location>
        <begin position="414"/>
        <end position="446"/>
    </location>
</feature>
<dbReference type="PANTHER" id="PTHR24198:SF165">
    <property type="entry name" value="ANKYRIN REPEAT-CONTAINING PROTEIN-RELATED"/>
    <property type="match status" value="1"/>
</dbReference>
<dbReference type="InterPro" id="IPR036770">
    <property type="entry name" value="Ankyrin_rpt-contain_sf"/>
</dbReference>
<dbReference type="Pfam" id="PF12796">
    <property type="entry name" value="Ank_2"/>
    <property type="match status" value="4"/>
</dbReference>
<feature type="region of interest" description="Disordered" evidence="4">
    <location>
        <begin position="1"/>
        <end position="23"/>
    </location>
</feature>
<evidence type="ECO:0000313" key="5">
    <source>
        <dbReference type="EMBL" id="KAL0636975.1"/>
    </source>
</evidence>
<feature type="compositionally biased region" description="Polar residues" evidence="4">
    <location>
        <begin position="1"/>
        <end position="16"/>
    </location>
</feature>
<dbReference type="InterPro" id="IPR002110">
    <property type="entry name" value="Ankyrin_rpt"/>
</dbReference>